<evidence type="ECO:0000256" key="2">
    <source>
        <dbReference type="SAM" id="SignalP"/>
    </source>
</evidence>
<feature type="chain" id="PRO_5046485933" evidence="2">
    <location>
        <begin position="27"/>
        <end position="585"/>
    </location>
</feature>
<evidence type="ECO:0000313" key="4">
    <source>
        <dbReference type="EMBL" id="UFP95604.1"/>
    </source>
</evidence>
<dbReference type="Pfam" id="PF13517">
    <property type="entry name" value="FG-GAP_3"/>
    <property type="match status" value="1"/>
</dbReference>
<gene>
    <name evidence="4" type="ORF">ISF26_05000</name>
</gene>
<dbReference type="Gene3D" id="2.130.10.130">
    <property type="entry name" value="Integrin alpha, N-terminal"/>
    <property type="match status" value="1"/>
</dbReference>
<accession>A0ABY3PPN8</accession>
<protein>
    <submittedName>
        <fullName evidence="4">VCBS repeat-containing protein</fullName>
    </submittedName>
</protein>
<dbReference type="Proteomes" id="UP001054846">
    <property type="component" value="Chromosome"/>
</dbReference>
<feature type="signal peptide" evidence="2">
    <location>
        <begin position="1"/>
        <end position="26"/>
    </location>
</feature>
<feature type="domain" description="LTD" evidence="3">
    <location>
        <begin position="23"/>
        <end position="192"/>
    </location>
</feature>
<dbReference type="PANTHER" id="PTHR46580:SF2">
    <property type="entry name" value="MAM DOMAIN-CONTAINING PROTEIN"/>
    <property type="match status" value="1"/>
</dbReference>
<dbReference type="SUPFAM" id="SSF69318">
    <property type="entry name" value="Integrin alpha N-terminal domain"/>
    <property type="match status" value="1"/>
</dbReference>
<name>A0ABY3PPN8_9CYAN</name>
<evidence type="ECO:0000313" key="5">
    <source>
        <dbReference type="Proteomes" id="UP001054846"/>
    </source>
</evidence>
<dbReference type="EMBL" id="CP063845">
    <property type="protein sequence ID" value="UFP95604.1"/>
    <property type="molecule type" value="Genomic_DNA"/>
</dbReference>
<dbReference type="Gene3D" id="2.60.40.10">
    <property type="entry name" value="Immunoglobulins"/>
    <property type="match status" value="1"/>
</dbReference>
<dbReference type="RefSeq" id="WP_230842830.1">
    <property type="nucleotide sequence ID" value="NZ_CP063845.1"/>
</dbReference>
<dbReference type="PROSITE" id="PS51841">
    <property type="entry name" value="LTD"/>
    <property type="match status" value="1"/>
</dbReference>
<keyword evidence="5" id="KW-1185">Reference proteome</keyword>
<evidence type="ECO:0000259" key="3">
    <source>
        <dbReference type="PROSITE" id="PS51841"/>
    </source>
</evidence>
<dbReference type="InterPro" id="IPR013517">
    <property type="entry name" value="FG-GAP"/>
</dbReference>
<sequence length="585" mass="61457">MLRNLPAIVPVAVLALSLTPASPAAAQANVAFGSTRVVTNDIIGGAPGTPRNVTITNNGSAALNLSGLTLTGVSGGEESQFQLTPAQPLPLVLAPGASTTVAVVFNPTVAGPVIARLGLTSDAANNDAVSVSLQGLGTLGIGTGKEPSLQWILDTYLLPINVGDTNPATDALPATVPLGEEISPPQFRKAGSSPVTVEALAVFSGQGAPGYVVSLGYYTAGNPNAKTQLFTVPNPNYQSLAPATNGTLSFDPGNNSFGFYSVWPFLSNRTVYSEERLNTFSGAIPHQTRVYPLKRADGSREPNAYVVSVEETTINFDFQDIVFIVRNVKPVPPGDFQGTVGKSDILLRNPATGENMVWQMNDAAFLEEFEIAPVGDPNWEIGGTADFNFDGKVDILWRNKATGANTVWLMNGTAFVSSAALAAVGDLNWQIAGTGDFNFDGKVDILWRNKATGANTVWLMNGTAFVSSAALAAVGDLNWQIVGAGDFTGDSRPDILWRNQATGANTVWRMSGTTFGAALAIPSVSDLGWQIGGVGDYNSDNKPDILWRNTATGANSIWRMNGTTLGSAVAIPALDDLNWQIRGPR</sequence>
<evidence type="ECO:0000256" key="1">
    <source>
        <dbReference type="ARBA" id="ARBA00022729"/>
    </source>
</evidence>
<dbReference type="InterPro" id="IPR001322">
    <property type="entry name" value="Lamin_tail_dom"/>
</dbReference>
<proteinExistence type="predicted"/>
<dbReference type="PANTHER" id="PTHR46580">
    <property type="entry name" value="SENSOR KINASE-RELATED"/>
    <property type="match status" value="1"/>
</dbReference>
<dbReference type="InterPro" id="IPR013783">
    <property type="entry name" value="Ig-like_fold"/>
</dbReference>
<keyword evidence="1 2" id="KW-0732">Signal</keyword>
<organism evidence="4 5">
    <name type="scientific">Gloeobacter morelensis MG652769</name>
    <dbReference type="NCBI Taxonomy" id="2781736"/>
    <lineage>
        <taxon>Bacteria</taxon>
        <taxon>Bacillati</taxon>
        <taxon>Cyanobacteriota</taxon>
        <taxon>Cyanophyceae</taxon>
        <taxon>Gloeobacterales</taxon>
        <taxon>Gloeobacteraceae</taxon>
        <taxon>Gloeobacter</taxon>
        <taxon>Gloeobacter morelensis</taxon>
    </lineage>
</organism>
<dbReference type="InterPro" id="IPR028994">
    <property type="entry name" value="Integrin_alpha_N"/>
</dbReference>
<reference evidence="4 5" key="1">
    <citation type="journal article" date="2021" name="Genome Biol. Evol.">
        <title>Complete Genome Sequencing of a Novel Gloeobacter Species from a Waterfall Cave in Mexico.</title>
        <authorList>
            <person name="Saw J.H."/>
            <person name="Cardona T."/>
            <person name="Montejano G."/>
        </authorList>
    </citation>
    <scope>NUCLEOTIDE SEQUENCE [LARGE SCALE GENOMIC DNA]</scope>
    <source>
        <strain evidence="4">MG652769</strain>
    </source>
</reference>